<comment type="caution">
    <text evidence="4">The sequence shown here is derived from an EMBL/GenBank/DDBJ whole genome shotgun (WGS) entry which is preliminary data.</text>
</comment>
<dbReference type="PANTHER" id="PTHR16301">
    <property type="entry name" value="IMPACT-RELATED"/>
    <property type="match status" value="1"/>
</dbReference>
<feature type="domain" description="UPF0029" evidence="3">
    <location>
        <begin position="141"/>
        <end position="195"/>
    </location>
</feature>
<evidence type="ECO:0000256" key="1">
    <source>
        <dbReference type="ARBA" id="ARBA00007665"/>
    </source>
</evidence>
<accession>A0ABQ5JNI9</accession>
<name>A0ABQ5JNI9_9LACO</name>
<protein>
    <submittedName>
        <fullName evidence="4">YigZ family protein</fullName>
    </submittedName>
</protein>
<keyword evidence="5" id="KW-1185">Reference proteome</keyword>
<organism evidence="4 5">
    <name type="scientific">Furfurilactobacillus curtus</name>
    <dbReference type="NCBI Taxonomy" id="1746200"/>
    <lineage>
        <taxon>Bacteria</taxon>
        <taxon>Bacillati</taxon>
        <taxon>Bacillota</taxon>
        <taxon>Bacilli</taxon>
        <taxon>Lactobacillales</taxon>
        <taxon>Lactobacillaceae</taxon>
        <taxon>Furfurilactobacillus</taxon>
    </lineage>
</organism>
<dbReference type="Gene3D" id="3.30.70.240">
    <property type="match status" value="1"/>
</dbReference>
<dbReference type="InterPro" id="IPR015269">
    <property type="entry name" value="UPF0029_Impact_C"/>
</dbReference>
<evidence type="ECO:0000313" key="4">
    <source>
        <dbReference type="EMBL" id="GKT06107.1"/>
    </source>
</evidence>
<dbReference type="Proteomes" id="UP001628078">
    <property type="component" value="Unassembled WGS sequence"/>
</dbReference>
<dbReference type="EMBL" id="BQXO01000003">
    <property type="protein sequence ID" value="GKT06107.1"/>
    <property type="molecule type" value="Genomic_DNA"/>
</dbReference>
<evidence type="ECO:0000313" key="5">
    <source>
        <dbReference type="Proteomes" id="UP001628078"/>
    </source>
</evidence>
<evidence type="ECO:0000259" key="2">
    <source>
        <dbReference type="Pfam" id="PF01205"/>
    </source>
</evidence>
<sequence length="214" mass="23440">MDQPTLITVAQQTTIEQTIKKSRFIATIAPISSEVAANQVINEVKSSLPKATHHVYAYVLGDHNEITRQSDDGEPSGTAASPVLNVITNDNLHNVIIIVTRFFGGIKLGAGGLIRAYGSSASLVVNQAPRLQRQSLTAYQISLNYDQAEPLMNWLTERVVNIDHVDYGAAVTLTLLLESSDDTFETDLMNQTNGRAQILETMPTTAWIPYQSKN</sequence>
<dbReference type="Pfam" id="PF09186">
    <property type="entry name" value="DUF1949"/>
    <property type="match status" value="1"/>
</dbReference>
<evidence type="ECO:0000259" key="3">
    <source>
        <dbReference type="Pfam" id="PF09186"/>
    </source>
</evidence>
<dbReference type="InterPro" id="IPR035647">
    <property type="entry name" value="EFG_III/V"/>
</dbReference>
<dbReference type="Gene3D" id="3.30.230.30">
    <property type="entry name" value="Impact, N-terminal domain"/>
    <property type="match status" value="1"/>
</dbReference>
<dbReference type="RefSeq" id="WP_407883963.1">
    <property type="nucleotide sequence ID" value="NZ_BQXO01000003.1"/>
</dbReference>
<proteinExistence type="inferred from homology"/>
<dbReference type="InterPro" id="IPR036956">
    <property type="entry name" value="Impact_N_sf"/>
</dbReference>
<dbReference type="SUPFAM" id="SSF54980">
    <property type="entry name" value="EF-G C-terminal domain-like"/>
    <property type="match status" value="1"/>
</dbReference>
<dbReference type="InterPro" id="IPR023582">
    <property type="entry name" value="Impact"/>
</dbReference>
<dbReference type="SUPFAM" id="SSF54211">
    <property type="entry name" value="Ribosomal protein S5 domain 2-like"/>
    <property type="match status" value="1"/>
</dbReference>
<dbReference type="InterPro" id="IPR001498">
    <property type="entry name" value="Impact_N"/>
</dbReference>
<comment type="similarity">
    <text evidence="1">Belongs to the IMPACT family.</text>
</comment>
<dbReference type="NCBIfam" id="TIGR00257">
    <property type="entry name" value="IMPACT_YIGZ"/>
    <property type="match status" value="1"/>
</dbReference>
<dbReference type="InterPro" id="IPR020568">
    <property type="entry name" value="Ribosomal_Su5_D2-typ_SF"/>
</dbReference>
<dbReference type="Pfam" id="PF01205">
    <property type="entry name" value="Impact_N"/>
    <property type="match status" value="1"/>
</dbReference>
<feature type="domain" description="Impact N-terminal" evidence="2">
    <location>
        <begin position="20"/>
        <end position="124"/>
    </location>
</feature>
<reference evidence="4 5" key="1">
    <citation type="submission" date="2022-03" db="EMBL/GenBank/DDBJ databases">
        <title>Draft genome sequence of Furfurilactobacillus curtus JCM 31185.</title>
        <authorList>
            <person name="Suzuki S."/>
            <person name="Endo A."/>
            <person name="Kajikawa A."/>
        </authorList>
    </citation>
    <scope>NUCLEOTIDE SEQUENCE [LARGE SCALE GENOMIC DNA]</scope>
    <source>
        <strain evidence="4 5">JCM 31185</strain>
    </source>
</reference>
<dbReference type="PANTHER" id="PTHR16301:SF20">
    <property type="entry name" value="IMPACT FAMILY MEMBER YIGZ"/>
    <property type="match status" value="1"/>
</dbReference>
<dbReference type="InterPro" id="IPR015796">
    <property type="entry name" value="Impact_YigZ-like"/>
</dbReference>
<gene>
    <name evidence="4" type="ORF">JCM31185_13950</name>
</gene>